<reference evidence="2" key="1">
    <citation type="journal article" date="2020" name="Nat. Commun.">
        <title>Genome sequence of the cluster root forming white lupin.</title>
        <authorList>
            <person name="Hufnagel B."/>
            <person name="Marques A."/>
            <person name="Soriano A."/>
            <person name="Marques L."/>
            <person name="Divol F."/>
            <person name="Doumas P."/>
            <person name="Sallet E."/>
            <person name="Mancinotti D."/>
            <person name="Carrere S."/>
            <person name="Marande W."/>
            <person name="Arribat S."/>
            <person name="Keller J."/>
            <person name="Huneau C."/>
            <person name="Blein T."/>
            <person name="Aime D."/>
            <person name="Laguerre M."/>
            <person name="Taylor J."/>
            <person name="Schubert V."/>
            <person name="Nelson M."/>
            <person name="Geu-Flores F."/>
            <person name="Crespi M."/>
            <person name="Gallardo-Guerrero K."/>
            <person name="Delaux P.-M."/>
            <person name="Salse J."/>
            <person name="Berges H."/>
            <person name="Guyot R."/>
            <person name="Gouzy J."/>
            <person name="Peret B."/>
        </authorList>
    </citation>
    <scope>NUCLEOTIDE SEQUENCE [LARGE SCALE GENOMIC DNA]</scope>
    <source>
        <strain evidence="2">cv. Amiga</strain>
    </source>
</reference>
<dbReference type="EMBL" id="WOCE01000006">
    <property type="protein sequence ID" value="KAE9612579.1"/>
    <property type="molecule type" value="Genomic_DNA"/>
</dbReference>
<evidence type="ECO:0000313" key="1">
    <source>
        <dbReference type="EMBL" id="KAE9612579.1"/>
    </source>
</evidence>
<dbReference type="Proteomes" id="UP000447434">
    <property type="component" value="Chromosome 6"/>
</dbReference>
<sequence>MGIPYDFLRGPTSWSQFWKIMTPRQVKLDLASHPRCDFCKTSQIALGFS</sequence>
<name>A0A6A4QGF6_LUPAL</name>
<evidence type="ECO:0000313" key="2">
    <source>
        <dbReference type="Proteomes" id="UP000447434"/>
    </source>
</evidence>
<organism evidence="1 2">
    <name type="scientific">Lupinus albus</name>
    <name type="common">White lupine</name>
    <name type="synonym">Lupinus termis</name>
    <dbReference type="NCBI Taxonomy" id="3870"/>
    <lineage>
        <taxon>Eukaryota</taxon>
        <taxon>Viridiplantae</taxon>
        <taxon>Streptophyta</taxon>
        <taxon>Embryophyta</taxon>
        <taxon>Tracheophyta</taxon>
        <taxon>Spermatophyta</taxon>
        <taxon>Magnoliopsida</taxon>
        <taxon>eudicotyledons</taxon>
        <taxon>Gunneridae</taxon>
        <taxon>Pentapetalae</taxon>
        <taxon>rosids</taxon>
        <taxon>fabids</taxon>
        <taxon>Fabales</taxon>
        <taxon>Fabaceae</taxon>
        <taxon>Papilionoideae</taxon>
        <taxon>50 kb inversion clade</taxon>
        <taxon>genistoids sensu lato</taxon>
        <taxon>core genistoids</taxon>
        <taxon>Genisteae</taxon>
        <taxon>Lupinus</taxon>
    </lineage>
</organism>
<protein>
    <submittedName>
        <fullName evidence="1">Uncharacterized protein</fullName>
    </submittedName>
</protein>
<accession>A0A6A4QGF6</accession>
<gene>
    <name evidence="1" type="ORF">Lalb_Chr06g0174571</name>
</gene>
<comment type="caution">
    <text evidence="1">The sequence shown here is derived from an EMBL/GenBank/DDBJ whole genome shotgun (WGS) entry which is preliminary data.</text>
</comment>
<proteinExistence type="predicted"/>
<dbReference type="AlphaFoldDB" id="A0A6A4QGF6"/>
<keyword evidence="2" id="KW-1185">Reference proteome</keyword>